<accession>A0AA39KXB1</accession>
<evidence type="ECO:0000313" key="3">
    <source>
        <dbReference type="Proteomes" id="UP001168990"/>
    </source>
</evidence>
<name>A0AA39KXB1_9HYME</name>
<reference evidence="2" key="2">
    <citation type="submission" date="2023-03" db="EMBL/GenBank/DDBJ databases">
        <authorList>
            <person name="Inwood S.N."/>
            <person name="Skelly J.G."/>
            <person name="Guhlin J."/>
            <person name="Harrop T.W.R."/>
            <person name="Goldson S.G."/>
            <person name="Dearden P.K."/>
        </authorList>
    </citation>
    <scope>NUCLEOTIDE SEQUENCE</scope>
    <source>
        <strain evidence="2">Irish</strain>
        <tissue evidence="2">Whole body</tissue>
    </source>
</reference>
<sequence>MQIPRELNIDQIISAPLPNEHDPDVARIIKDLSEEIAALAKGDRSPTPQRKKVPIIKSRYQRKREDWLQPENENTTNQPAKAKPRKKVNIRLHSGKRKHVNTGRANNNHGMKGRSKGLQPAFNRFRVWTHFRWKRTVTPSLTNPHNTKVTVVPASLPVKSTATAETTIQRRHEESSVAAKNVIPIIAIDDDIVHTNMPTIKPNTTLTDSLARTIVPTVTPINTDSVSTIVPTVTPNVTWKDKLISTMLPTGIPNITVGNEADNVATKINTASSVLATSKIPVIILDGDPVSTVCPTTTSIVV</sequence>
<protein>
    <submittedName>
        <fullName evidence="2">Uncharacterized protein</fullName>
    </submittedName>
</protein>
<comment type="caution">
    <text evidence="2">The sequence shown here is derived from an EMBL/GenBank/DDBJ whole genome shotgun (WGS) entry which is preliminary data.</text>
</comment>
<feature type="region of interest" description="Disordered" evidence="1">
    <location>
        <begin position="64"/>
        <end position="86"/>
    </location>
</feature>
<organism evidence="2 3">
    <name type="scientific">Microctonus aethiopoides</name>
    <dbReference type="NCBI Taxonomy" id="144406"/>
    <lineage>
        <taxon>Eukaryota</taxon>
        <taxon>Metazoa</taxon>
        <taxon>Ecdysozoa</taxon>
        <taxon>Arthropoda</taxon>
        <taxon>Hexapoda</taxon>
        <taxon>Insecta</taxon>
        <taxon>Pterygota</taxon>
        <taxon>Neoptera</taxon>
        <taxon>Endopterygota</taxon>
        <taxon>Hymenoptera</taxon>
        <taxon>Apocrita</taxon>
        <taxon>Ichneumonoidea</taxon>
        <taxon>Braconidae</taxon>
        <taxon>Euphorinae</taxon>
        <taxon>Microctonus</taxon>
    </lineage>
</organism>
<dbReference type="Proteomes" id="UP001168990">
    <property type="component" value="Unassembled WGS sequence"/>
</dbReference>
<gene>
    <name evidence="2" type="ORF">PV328_001181</name>
</gene>
<dbReference type="EMBL" id="JAQQBS010000001">
    <property type="protein sequence ID" value="KAK0177102.1"/>
    <property type="molecule type" value="Genomic_DNA"/>
</dbReference>
<reference evidence="2" key="1">
    <citation type="journal article" date="2023" name="bioRxiv">
        <title>Scaffold-level genome assemblies of two parasitoid biocontrol wasps reveal the parthenogenesis mechanism and an associated novel virus.</title>
        <authorList>
            <person name="Inwood S."/>
            <person name="Skelly J."/>
            <person name="Guhlin J."/>
            <person name="Harrop T."/>
            <person name="Goldson S."/>
            <person name="Dearden P."/>
        </authorList>
    </citation>
    <scope>NUCLEOTIDE SEQUENCE</scope>
    <source>
        <strain evidence="2">Irish</strain>
        <tissue evidence="2">Whole body</tissue>
    </source>
</reference>
<dbReference type="AlphaFoldDB" id="A0AA39KXB1"/>
<evidence type="ECO:0000256" key="1">
    <source>
        <dbReference type="SAM" id="MobiDB-lite"/>
    </source>
</evidence>
<keyword evidence="3" id="KW-1185">Reference proteome</keyword>
<evidence type="ECO:0000313" key="2">
    <source>
        <dbReference type="EMBL" id="KAK0177102.1"/>
    </source>
</evidence>
<proteinExistence type="predicted"/>